<dbReference type="InterPro" id="IPR029787">
    <property type="entry name" value="Nucleotide_cyclase"/>
</dbReference>
<dbReference type="SMART" id="SM00091">
    <property type="entry name" value="PAS"/>
    <property type="match status" value="2"/>
</dbReference>
<dbReference type="PANTHER" id="PTHR44757">
    <property type="entry name" value="DIGUANYLATE CYCLASE DGCP"/>
    <property type="match status" value="1"/>
</dbReference>
<dbReference type="CDD" id="cd01948">
    <property type="entry name" value="EAL"/>
    <property type="match status" value="1"/>
</dbReference>
<dbReference type="InterPro" id="IPR035919">
    <property type="entry name" value="EAL_sf"/>
</dbReference>
<dbReference type="Gene3D" id="3.20.20.450">
    <property type="entry name" value="EAL domain"/>
    <property type="match status" value="1"/>
</dbReference>
<dbReference type="NCBIfam" id="TIGR00254">
    <property type="entry name" value="GGDEF"/>
    <property type="match status" value="1"/>
</dbReference>
<dbReference type="InterPro" id="IPR000014">
    <property type="entry name" value="PAS"/>
</dbReference>
<dbReference type="EMBL" id="JACHGW010000001">
    <property type="protein sequence ID" value="MBB6049146.1"/>
    <property type="molecule type" value="Genomic_DNA"/>
</dbReference>
<evidence type="ECO:0000259" key="1">
    <source>
        <dbReference type="PROSITE" id="PS50112"/>
    </source>
</evidence>
<accession>A0A7W9SM26</accession>
<dbReference type="SMART" id="SM00052">
    <property type="entry name" value="EAL"/>
    <property type="match status" value="1"/>
</dbReference>
<protein>
    <submittedName>
        <fullName evidence="4">Diguanylate cyclase (GGDEF)-like protein/PAS domain S-box-containing protein</fullName>
    </submittedName>
</protein>
<dbReference type="SUPFAM" id="SSF55073">
    <property type="entry name" value="Nucleotide cyclase"/>
    <property type="match status" value="1"/>
</dbReference>
<dbReference type="AlphaFoldDB" id="A0A7W9SM26"/>
<evidence type="ECO:0000313" key="4">
    <source>
        <dbReference type="EMBL" id="MBB6049146.1"/>
    </source>
</evidence>
<dbReference type="InterPro" id="IPR052155">
    <property type="entry name" value="Biofilm_reg_signaling"/>
</dbReference>
<dbReference type="InterPro" id="IPR000160">
    <property type="entry name" value="GGDEF_dom"/>
</dbReference>
<keyword evidence="5" id="KW-1185">Reference proteome</keyword>
<dbReference type="SMART" id="SM00267">
    <property type="entry name" value="GGDEF"/>
    <property type="match status" value="1"/>
</dbReference>
<dbReference type="PROSITE" id="PS50887">
    <property type="entry name" value="GGDEF"/>
    <property type="match status" value="1"/>
</dbReference>
<dbReference type="NCBIfam" id="TIGR00229">
    <property type="entry name" value="sensory_box"/>
    <property type="match status" value="1"/>
</dbReference>
<feature type="domain" description="EAL" evidence="2">
    <location>
        <begin position="431"/>
        <end position="686"/>
    </location>
</feature>
<dbReference type="InterPro" id="IPR043128">
    <property type="entry name" value="Rev_trsase/Diguanyl_cyclase"/>
</dbReference>
<comment type="caution">
    <text evidence="4">The sequence shown here is derived from an EMBL/GenBank/DDBJ whole genome shotgun (WGS) entry which is preliminary data.</text>
</comment>
<dbReference type="Proteomes" id="UP000520814">
    <property type="component" value="Unassembled WGS sequence"/>
</dbReference>
<dbReference type="PROSITE" id="PS50883">
    <property type="entry name" value="EAL"/>
    <property type="match status" value="1"/>
</dbReference>
<dbReference type="SUPFAM" id="SSF55785">
    <property type="entry name" value="PYP-like sensor domain (PAS domain)"/>
    <property type="match status" value="1"/>
</dbReference>
<feature type="domain" description="GGDEF" evidence="3">
    <location>
        <begin position="290"/>
        <end position="423"/>
    </location>
</feature>
<dbReference type="Pfam" id="PF00990">
    <property type="entry name" value="GGDEF"/>
    <property type="match status" value="1"/>
</dbReference>
<reference evidence="4 5" key="1">
    <citation type="submission" date="2020-08" db="EMBL/GenBank/DDBJ databases">
        <title>Genomic Encyclopedia of Type Strains, Phase IV (KMG-IV): sequencing the most valuable type-strain genomes for metagenomic binning, comparative biology and taxonomic classification.</title>
        <authorList>
            <person name="Goeker M."/>
        </authorList>
    </citation>
    <scope>NUCLEOTIDE SEQUENCE [LARGE SCALE GENOMIC DNA]</scope>
    <source>
        <strain evidence="4 5">DSM 23562</strain>
    </source>
</reference>
<dbReference type="SUPFAM" id="SSF141868">
    <property type="entry name" value="EAL domain-like"/>
    <property type="match status" value="1"/>
</dbReference>
<proteinExistence type="predicted"/>
<dbReference type="InterPro" id="IPR013655">
    <property type="entry name" value="PAS_fold_3"/>
</dbReference>
<dbReference type="Gene3D" id="3.30.450.20">
    <property type="entry name" value="PAS domain"/>
    <property type="match status" value="2"/>
</dbReference>
<dbReference type="Pfam" id="PF00563">
    <property type="entry name" value="EAL"/>
    <property type="match status" value="1"/>
</dbReference>
<dbReference type="PROSITE" id="PS50112">
    <property type="entry name" value="PAS"/>
    <property type="match status" value="1"/>
</dbReference>
<organism evidence="4 5">
    <name type="scientific">Armatimonas rosea</name>
    <dbReference type="NCBI Taxonomy" id="685828"/>
    <lineage>
        <taxon>Bacteria</taxon>
        <taxon>Bacillati</taxon>
        <taxon>Armatimonadota</taxon>
        <taxon>Armatimonadia</taxon>
        <taxon>Armatimonadales</taxon>
        <taxon>Armatimonadaceae</taxon>
        <taxon>Armatimonas</taxon>
    </lineage>
</organism>
<dbReference type="Pfam" id="PF08447">
    <property type="entry name" value="PAS_3"/>
    <property type="match status" value="1"/>
</dbReference>
<name>A0A7W9SM26_ARMRO</name>
<dbReference type="RefSeq" id="WP_184192763.1">
    <property type="nucleotide sequence ID" value="NZ_JACHGW010000001.1"/>
</dbReference>
<dbReference type="CDD" id="cd00130">
    <property type="entry name" value="PAS"/>
    <property type="match status" value="1"/>
</dbReference>
<dbReference type="InterPro" id="IPR001633">
    <property type="entry name" value="EAL_dom"/>
</dbReference>
<gene>
    <name evidence="4" type="ORF">HNQ39_000908</name>
</gene>
<dbReference type="InterPro" id="IPR035965">
    <property type="entry name" value="PAS-like_dom_sf"/>
</dbReference>
<dbReference type="CDD" id="cd01949">
    <property type="entry name" value="GGDEF"/>
    <property type="match status" value="1"/>
</dbReference>
<feature type="domain" description="PAS" evidence="1">
    <location>
        <begin position="136"/>
        <end position="206"/>
    </location>
</feature>
<dbReference type="PANTHER" id="PTHR44757:SF2">
    <property type="entry name" value="BIOFILM ARCHITECTURE MAINTENANCE PROTEIN MBAA"/>
    <property type="match status" value="1"/>
</dbReference>
<dbReference type="Gene3D" id="3.30.70.270">
    <property type="match status" value="1"/>
</dbReference>
<sequence>MTQETSEWMLWLAAASQKSPDISCLLDPLGRLVYLNPTTERLVLTTELAQMLWATTLEELDTPTETAPLSHLDVLKQAQESQHWQGFLKLQYHSQPAVLLTATVVPLLSASDEVARFHLSAQDITPLSAERAFLPDPQKYGQMMELLDDVVSLHDAHLNTLFATPALKRLTGFPTRQLIGRSAFQKMHPDDQKKALQALKSLKRRGETTVRWRHSTRQGEWIWLETRVRRLEDSWAPARYLCSSRDVSPQIVSEERVLWRTRHDILTELSNRSYFQEQVRDAITTLPDGQLLATLFLDLDGFKRINDSLGHETGDSLLRIVAQRLRDTLRGNDVIGRMGGDEFTILLNPIHSREEIEVLVRRLLAAVARPVTIQGQELFVSTSIGISTYPDDGADAETLIRHADVAMYQAKKVGNTFRYFTHAMNNDAQERLRQERCLRRALELGEFEMHYQPQTNPKTGAVDYMEALLRWNRPKDESPISPARFIAVAEECGLIEPLGSWILQNVCEQAATWLREFGFCPIVAVNVSTLQLTQPWFLRRVEQTLEATGLPAHQLEVEITESALLDRKAVALRTLDGLHHLGTRLAVDDFGTGYSSLSYLRDLPLDCLKIDATFLVDMLNAPQTQAIIRAIIELSHALNLEVVAEGVEYEEQRRLLAELGCDRIQGFLVSPAVPAHEVPALLARLNPQVQELPEAKEALAA</sequence>
<evidence type="ECO:0000313" key="5">
    <source>
        <dbReference type="Proteomes" id="UP000520814"/>
    </source>
</evidence>
<evidence type="ECO:0000259" key="2">
    <source>
        <dbReference type="PROSITE" id="PS50883"/>
    </source>
</evidence>
<evidence type="ECO:0000259" key="3">
    <source>
        <dbReference type="PROSITE" id="PS50887"/>
    </source>
</evidence>